<keyword evidence="2" id="KW-0813">Transport</keyword>
<evidence type="ECO:0000256" key="3">
    <source>
        <dbReference type="ARBA" id="ARBA00022475"/>
    </source>
</evidence>
<feature type="transmembrane region" description="Helical" evidence="9">
    <location>
        <begin position="21"/>
        <end position="43"/>
    </location>
</feature>
<evidence type="ECO:0000313" key="11">
    <source>
        <dbReference type="EMBL" id="SIO31920.1"/>
    </source>
</evidence>
<organism evidence="11 12">
    <name type="scientific">Halodesulfovibrio marinisediminis DSM 17456</name>
    <dbReference type="NCBI Taxonomy" id="1121457"/>
    <lineage>
        <taxon>Bacteria</taxon>
        <taxon>Pseudomonadati</taxon>
        <taxon>Thermodesulfobacteriota</taxon>
        <taxon>Desulfovibrionia</taxon>
        <taxon>Desulfovibrionales</taxon>
        <taxon>Desulfovibrionaceae</taxon>
        <taxon>Halodesulfovibrio</taxon>
    </lineage>
</organism>
<evidence type="ECO:0000256" key="9">
    <source>
        <dbReference type="SAM" id="Phobius"/>
    </source>
</evidence>
<sequence length="177" mass="19923">MTKSLLNALSIPWIGLGLFQKFVMASTSIIIVAMICYTIVIRYVFGSDFYGSEELISMLAFWLYFMGAAQGSREKSQISADLLSCYIRNDFIRGAVLLLKDAITCGICLLFTYWALQFVAWAFVMHPKSPVFRLPMLIPQSAVGLGFVLMSLYHVVYFVQDLIAFIKGERFGCTGDF</sequence>
<feature type="transmembrane region" description="Helical" evidence="9">
    <location>
        <begin position="136"/>
        <end position="159"/>
    </location>
</feature>
<dbReference type="Pfam" id="PF04290">
    <property type="entry name" value="DctQ"/>
    <property type="match status" value="1"/>
</dbReference>
<dbReference type="STRING" id="1121457.SAMN02745161_2793"/>
<name>A0A1N6IIP6_9BACT</name>
<evidence type="ECO:0000256" key="4">
    <source>
        <dbReference type="ARBA" id="ARBA00022519"/>
    </source>
</evidence>
<dbReference type="GO" id="GO:0022857">
    <property type="term" value="F:transmembrane transporter activity"/>
    <property type="evidence" value="ECO:0007669"/>
    <property type="project" value="TreeGrafter"/>
</dbReference>
<dbReference type="OrthoDB" id="4964541at2"/>
<keyword evidence="6 9" id="KW-1133">Transmembrane helix</keyword>
<evidence type="ECO:0000259" key="10">
    <source>
        <dbReference type="Pfam" id="PF04290"/>
    </source>
</evidence>
<dbReference type="PANTHER" id="PTHR35011">
    <property type="entry name" value="2,3-DIKETO-L-GULONATE TRAP TRANSPORTER SMALL PERMEASE PROTEIN YIAM"/>
    <property type="match status" value="1"/>
</dbReference>
<evidence type="ECO:0000256" key="6">
    <source>
        <dbReference type="ARBA" id="ARBA00022989"/>
    </source>
</evidence>
<keyword evidence="12" id="KW-1185">Reference proteome</keyword>
<dbReference type="RefSeq" id="WP_074217535.1">
    <property type="nucleotide sequence ID" value="NZ_FSRG01000006.1"/>
</dbReference>
<comment type="subcellular location">
    <subcellularLocation>
        <location evidence="1">Cell inner membrane</location>
        <topology evidence="1">Multi-pass membrane protein</topology>
    </subcellularLocation>
</comment>
<evidence type="ECO:0000256" key="1">
    <source>
        <dbReference type="ARBA" id="ARBA00004429"/>
    </source>
</evidence>
<dbReference type="InterPro" id="IPR055348">
    <property type="entry name" value="DctQ"/>
</dbReference>
<evidence type="ECO:0000256" key="2">
    <source>
        <dbReference type="ARBA" id="ARBA00022448"/>
    </source>
</evidence>
<feature type="transmembrane region" description="Helical" evidence="9">
    <location>
        <begin position="91"/>
        <end position="116"/>
    </location>
</feature>
<evidence type="ECO:0000313" key="12">
    <source>
        <dbReference type="Proteomes" id="UP000184694"/>
    </source>
</evidence>
<gene>
    <name evidence="11" type="ORF">SAMN02745161_2793</name>
</gene>
<dbReference type="PANTHER" id="PTHR35011:SF2">
    <property type="entry name" value="2,3-DIKETO-L-GULONATE TRAP TRANSPORTER SMALL PERMEASE PROTEIN YIAM"/>
    <property type="match status" value="1"/>
</dbReference>
<keyword evidence="5 9" id="KW-0812">Transmembrane</keyword>
<feature type="domain" description="Tripartite ATP-independent periplasmic transporters DctQ component" evidence="10">
    <location>
        <begin position="31"/>
        <end position="162"/>
    </location>
</feature>
<proteinExistence type="inferred from homology"/>
<dbReference type="InterPro" id="IPR007387">
    <property type="entry name" value="TRAP_DctQ"/>
</dbReference>
<evidence type="ECO:0000256" key="7">
    <source>
        <dbReference type="ARBA" id="ARBA00023136"/>
    </source>
</evidence>
<evidence type="ECO:0000256" key="5">
    <source>
        <dbReference type="ARBA" id="ARBA00022692"/>
    </source>
</evidence>
<dbReference type="AlphaFoldDB" id="A0A1N6IIP6"/>
<evidence type="ECO:0000256" key="8">
    <source>
        <dbReference type="ARBA" id="ARBA00038436"/>
    </source>
</evidence>
<dbReference type="GO" id="GO:0015740">
    <property type="term" value="P:C4-dicarboxylate transport"/>
    <property type="evidence" value="ECO:0007669"/>
    <property type="project" value="TreeGrafter"/>
</dbReference>
<dbReference type="EMBL" id="FSRG01000006">
    <property type="protein sequence ID" value="SIO31920.1"/>
    <property type="molecule type" value="Genomic_DNA"/>
</dbReference>
<protein>
    <submittedName>
        <fullName evidence="11">TRAP-type C4-dicarboxylate transport system, small permease component</fullName>
    </submittedName>
</protein>
<reference evidence="12" key="1">
    <citation type="submission" date="2016-11" db="EMBL/GenBank/DDBJ databases">
        <authorList>
            <person name="Varghese N."/>
            <person name="Submissions S."/>
        </authorList>
    </citation>
    <scope>NUCLEOTIDE SEQUENCE [LARGE SCALE GENOMIC DNA]</scope>
    <source>
        <strain evidence="12">DSM 17456</strain>
    </source>
</reference>
<accession>A0A1N6IIP6</accession>
<dbReference type="Proteomes" id="UP000184694">
    <property type="component" value="Unassembled WGS sequence"/>
</dbReference>
<keyword evidence="3" id="KW-1003">Cell membrane</keyword>
<dbReference type="GO" id="GO:0005886">
    <property type="term" value="C:plasma membrane"/>
    <property type="evidence" value="ECO:0007669"/>
    <property type="project" value="UniProtKB-SubCell"/>
</dbReference>
<keyword evidence="4" id="KW-0997">Cell inner membrane</keyword>
<comment type="similarity">
    <text evidence="8">Belongs to the TRAP transporter small permease family.</text>
</comment>
<keyword evidence="7 9" id="KW-0472">Membrane</keyword>